<gene>
    <name evidence="2" type="ORF">PXEA_LOCUS10495</name>
</gene>
<proteinExistence type="predicted"/>
<dbReference type="Proteomes" id="UP000784294">
    <property type="component" value="Unassembled WGS sequence"/>
</dbReference>
<dbReference type="EMBL" id="CAAALY010030886">
    <property type="protein sequence ID" value="VEL17055.1"/>
    <property type="molecule type" value="Genomic_DNA"/>
</dbReference>
<feature type="region of interest" description="Disordered" evidence="1">
    <location>
        <begin position="1"/>
        <end position="20"/>
    </location>
</feature>
<accession>A0A3S5B9T5</accession>
<evidence type="ECO:0000313" key="3">
    <source>
        <dbReference type="Proteomes" id="UP000784294"/>
    </source>
</evidence>
<feature type="region of interest" description="Disordered" evidence="1">
    <location>
        <begin position="77"/>
        <end position="118"/>
    </location>
</feature>
<keyword evidence="3" id="KW-1185">Reference proteome</keyword>
<comment type="caution">
    <text evidence="2">The sequence shown here is derived from an EMBL/GenBank/DDBJ whole genome shotgun (WGS) entry which is preliminary data.</text>
</comment>
<protein>
    <submittedName>
        <fullName evidence="2">Uncharacterized protein</fullName>
    </submittedName>
</protein>
<reference evidence="2" key="1">
    <citation type="submission" date="2018-11" db="EMBL/GenBank/DDBJ databases">
        <authorList>
            <consortium name="Pathogen Informatics"/>
        </authorList>
    </citation>
    <scope>NUCLEOTIDE SEQUENCE</scope>
</reference>
<name>A0A3S5B9T5_9PLAT</name>
<dbReference type="AlphaFoldDB" id="A0A3S5B9T5"/>
<evidence type="ECO:0000256" key="1">
    <source>
        <dbReference type="SAM" id="MobiDB-lite"/>
    </source>
</evidence>
<evidence type="ECO:0000313" key="2">
    <source>
        <dbReference type="EMBL" id="VEL17055.1"/>
    </source>
</evidence>
<organism evidence="2 3">
    <name type="scientific">Protopolystoma xenopodis</name>
    <dbReference type="NCBI Taxonomy" id="117903"/>
    <lineage>
        <taxon>Eukaryota</taxon>
        <taxon>Metazoa</taxon>
        <taxon>Spiralia</taxon>
        <taxon>Lophotrochozoa</taxon>
        <taxon>Platyhelminthes</taxon>
        <taxon>Monogenea</taxon>
        <taxon>Polyopisthocotylea</taxon>
        <taxon>Polystomatidea</taxon>
        <taxon>Polystomatidae</taxon>
        <taxon>Protopolystoma</taxon>
    </lineage>
</organism>
<sequence>MEAVTSDLRPCESGLVSRGSVEGPDQALRFLSPGLAHSGACYPSNLRGAAMATSGDNVTGQRCCHISTATRHSLPQAIGVTTVKPTSPRARLSTPGAIDTRKAGKLPSKAREPTNQVT</sequence>